<dbReference type="Pfam" id="PF02338">
    <property type="entry name" value="OTU"/>
    <property type="match status" value="1"/>
</dbReference>
<dbReference type="RefSeq" id="XP_005763676.1">
    <property type="nucleotide sequence ID" value="XM_005763619.1"/>
</dbReference>
<dbReference type="GO" id="GO:0005829">
    <property type="term" value="C:cytosol"/>
    <property type="evidence" value="ECO:0007669"/>
    <property type="project" value="TreeGrafter"/>
</dbReference>
<sequence>MRSWVWLSLVAVVSARILPLAASRRRQQDPREALLAARGGAGIFNSRRRSDEEESSLQRIVRTRSGFYPEVLQELEPQVSQPGRNSTFCVQQVQGTGDCLFHSIAISMAYDDNCTHVDMHDPWLDGRVRELRQLAVDTLTADPNCSLHLEGDQSITASELVAAAAEQYNMTSEDYCSSMRRKGVWGGGPEILALVNAMKRPIHVFEPVAACNGTEFRLQLCGAFGSPKFDKSGKRVCIIAADDRFPKCKPADVKRHGEGGNHFLALIPTHGRELPPCEYSKRTSERMSAAFSSYVAWARAPLHHVALMRTGRAELVRVVDDLAFSVVSETASLRVARGGGMSEGGSICSRALPLVTANRFCFRGCSCSVTRTPKSLGFRDPALPMGLALMLVCGMLSRVIKPGYATIEVDLKHEKAAGDRASVQAAERSYIERTAPKKKELTKEQLAAKAASRKAKKARQKARRAAETASARPRARPSARTTRTRSYARTSSS</sequence>
<evidence type="ECO:0000313" key="7">
    <source>
        <dbReference type="EnsemblProtists" id="EOD11247"/>
    </source>
</evidence>
<keyword evidence="3" id="KW-0833">Ubl conjugation pathway</keyword>
<evidence type="ECO:0000256" key="1">
    <source>
        <dbReference type="ARBA" id="ARBA00000707"/>
    </source>
</evidence>
<keyword evidence="3" id="KW-0645">Protease</keyword>
<dbReference type="SUPFAM" id="SSF54001">
    <property type="entry name" value="Cysteine proteinases"/>
    <property type="match status" value="1"/>
</dbReference>
<dbReference type="GeneID" id="17257397"/>
<dbReference type="EnsemblProtists" id="EOD11247">
    <property type="protein sequence ID" value="EOD11247"/>
    <property type="gene ID" value="EMIHUDRAFT_120387"/>
</dbReference>
<name>A0A0D3IJ12_EMIH1</name>
<proteinExistence type="predicted"/>
<dbReference type="AlphaFoldDB" id="A0A0D3IJ12"/>
<dbReference type="InterPro" id="IPR038765">
    <property type="entry name" value="Papain-like_cys_pep_sf"/>
</dbReference>
<evidence type="ECO:0000313" key="8">
    <source>
        <dbReference type="Proteomes" id="UP000013827"/>
    </source>
</evidence>
<feature type="region of interest" description="Disordered" evidence="4">
    <location>
        <begin position="436"/>
        <end position="493"/>
    </location>
</feature>
<dbReference type="GO" id="GO:0004843">
    <property type="term" value="F:cysteine-type deubiquitinase activity"/>
    <property type="evidence" value="ECO:0007669"/>
    <property type="project" value="UniProtKB-UniRule"/>
</dbReference>
<keyword evidence="3" id="KW-0788">Thiol protease</keyword>
<reference evidence="8" key="1">
    <citation type="journal article" date="2013" name="Nature">
        <title>Pan genome of the phytoplankton Emiliania underpins its global distribution.</title>
        <authorList>
            <person name="Read B.A."/>
            <person name="Kegel J."/>
            <person name="Klute M.J."/>
            <person name="Kuo A."/>
            <person name="Lefebvre S.C."/>
            <person name="Maumus F."/>
            <person name="Mayer C."/>
            <person name="Miller J."/>
            <person name="Monier A."/>
            <person name="Salamov A."/>
            <person name="Young J."/>
            <person name="Aguilar M."/>
            <person name="Claverie J.M."/>
            <person name="Frickenhaus S."/>
            <person name="Gonzalez K."/>
            <person name="Herman E.K."/>
            <person name="Lin Y.C."/>
            <person name="Napier J."/>
            <person name="Ogata H."/>
            <person name="Sarno A.F."/>
            <person name="Shmutz J."/>
            <person name="Schroeder D."/>
            <person name="de Vargas C."/>
            <person name="Verret F."/>
            <person name="von Dassow P."/>
            <person name="Valentin K."/>
            <person name="Van de Peer Y."/>
            <person name="Wheeler G."/>
            <person name="Dacks J.B."/>
            <person name="Delwiche C.F."/>
            <person name="Dyhrman S.T."/>
            <person name="Glockner G."/>
            <person name="John U."/>
            <person name="Richards T."/>
            <person name="Worden A.Z."/>
            <person name="Zhang X."/>
            <person name="Grigoriev I.V."/>
            <person name="Allen A.E."/>
            <person name="Bidle K."/>
            <person name="Borodovsky M."/>
            <person name="Bowler C."/>
            <person name="Brownlee C."/>
            <person name="Cock J.M."/>
            <person name="Elias M."/>
            <person name="Gladyshev V.N."/>
            <person name="Groth M."/>
            <person name="Guda C."/>
            <person name="Hadaegh A."/>
            <person name="Iglesias-Rodriguez M.D."/>
            <person name="Jenkins J."/>
            <person name="Jones B.M."/>
            <person name="Lawson T."/>
            <person name="Leese F."/>
            <person name="Lindquist E."/>
            <person name="Lobanov A."/>
            <person name="Lomsadze A."/>
            <person name="Malik S.B."/>
            <person name="Marsh M.E."/>
            <person name="Mackinder L."/>
            <person name="Mock T."/>
            <person name="Mueller-Roeber B."/>
            <person name="Pagarete A."/>
            <person name="Parker M."/>
            <person name="Probert I."/>
            <person name="Quesneville H."/>
            <person name="Raines C."/>
            <person name="Rensing S.A."/>
            <person name="Riano-Pachon D.M."/>
            <person name="Richier S."/>
            <person name="Rokitta S."/>
            <person name="Shiraiwa Y."/>
            <person name="Soanes D.M."/>
            <person name="van der Giezen M."/>
            <person name="Wahlund T.M."/>
            <person name="Williams B."/>
            <person name="Wilson W."/>
            <person name="Wolfe G."/>
            <person name="Wurch L.L."/>
        </authorList>
    </citation>
    <scope>NUCLEOTIDE SEQUENCE</scope>
</reference>
<dbReference type="InterPro" id="IPR003323">
    <property type="entry name" value="OTU_dom"/>
</dbReference>
<feature type="signal peptide" evidence="5">
    <location>
        <begin position="1"/>
        <end position="15"/>
    </location>
</feature>
<keyword evidence="5" id="KW-0732">Signal</keyword>
<protein>
    <recommendedName>
        <fullName evidence="3">Ubiquitin thioesterase OTU</fullName>
        <ecNumber evidence="3">3.4.19.12</ecNumber>
    </recommendedName>
</protein>
<dbReference type="PANTHER" id="PTHR13312">
    <property type="entry name" value="HIV-INDUCED PROTEIN-7-LIKE PROTEASE"/>
    <property type="match status" value="1"/>
</dbReference>
<dbReference type="Proteomes" id="UP000013827">
    <property type="component" value="Unassembled WGS sequence"/>
</dbReference>
<evidence type="ECO:0000256" key="5">
    <source>
        <dbReference type="SAM" id="SignalP"/>
    </source>
</evidence>
<dbReference type="PROSITE" id="PS50802">
    <property type="entry name" value="OTU"/>
    <property type="match status" value="1"/>
</dbReference>
<dbReference type="PaxDb" id="2903-EOD11247"/>
<comment type="function">
    <text evidence="3">Hydrolase that can remove conjugated ubiquitin from proteins and may therefore play an important regulatory role at the level of protein turnover by preventing degradation.</text>
</comment>
<keyword evidence="2 3" id="KW-0378">Hydrolase</keyword>
<comment type="subcellular location">
    <subcellularLocation>
        <location evidence="3">Cytoplasm</location>
    </subcellularLocation>
</comment>
<dbReference type="GO" id="GO:0030968">
    <property type="term" value="P:endoplasmic reticulum unfolded protein response"/>
    <property type="evidence" value="ECO:0007669"/>
    <property type="project" value="TreeGrafter"/>
</dbReference>
<feature type="compositionally biased region" description="Basic residues" evidence="4">
    <location>
        <begin position="451"/>
        <end position="463"/>
    </location>
</feature>
<dbReference type="eggNOG" id="ENOG502S253">
    <property type="taxonomic scope" value="Eukaryota"/>
</dbReference>
<keyword evidence="8" id="KW-1185">Reference proteome</keyword>
<dbReference type="Gene3D" id="3.90.70.80">
    <property type="match status" value="1"/>
</dbReference>
<evidence type="ECO:0000256" key="4">
    <source>
        <dbReference type="SAM" id="MobiDB-lite"/>
    </source>
</evidence>
<dbReference type="CDD" id="cd22744">
    <property type="entry name" value="OTU"/>
    <property type="match status" value="1"/>
</dbReference>
<evidence type="ECO:0000256" key="3">
    <source>
        <dbReference type="RuleBase" id="RU367104"/>
    </source>
</evidence>
<reference evidence="7" key="2">
    <citation type="submission" date="2024-10" db="UniProtKB">
        <authorList>
            <consortium name="EnsemblProtists"/>
        </authorList>
    </citation>
    <scope>IDENTIFICATION</scope>
</reference>
<feature type="domain" description="OTU" evidence="6">
    <location>
        <begin position="88"/>
        <end position="269"/>
    </location>
</feature>
<accession>A0A0D3IJ12</accession>
<dbReference type="PANTHER" id="PTHR13312:SF0">
    <property type="entry name" value="UBIQUITIN THIOESTERASE OTU1"/>
    <property type="match status" value="1"/>
</dbReference>
<keyword evidence="3" id="KW-0963">Cytoplasm</keyword>
<dbReference type="KEGG" id="ehx:EMIHUDRAFT_120387"/>
<feature type="chain" id="PRO_5044288185" description="Ubiquitin thioesterase OTU" evidence="5">
    <location>
        <begin position="16"/>
        <end position="493"/>
    </location>
</feature>
<evidence type="ECO:0000259" key="6">
    <source>
        <dbReference type="PROSITE" id="PS50802"/>
    </source>
</evidence>
<dbReference type="GO" id="GO:0036503">
    <property type="term" value="P:ERAD pathway"/>
    <property type="evidence" value="ECO:0007669"/>
    <property type="project" value="TreeGrafter"/>
</dbReference>
<dbReference type="HOGENOM" id="CLU_553701_0_0_1"/>
<organism evidence="7 8">
    <name type="scientific">Emiliania huxleyi (strain CCMP1516)</name>
    <dbReference type="NCBI Taxonomy" id="280463"/>
    <lineage>
        <taxon>Eukaryota</taxon>
        <taxon>Haptista</taxon>
        <taxon>Haptophyta</taxon>
        <taxon>Prymnesiophyceae</taxon>
        <taxon>Isochrysidales</taxon>
        <taxon>Noelaerhabdaceae</taxon>
        <taxon>Emiliania</taxon>
    </lineage>
</organism>
<dbReference type="GO" id="GO:0005634">
    <property type="term" value="C:nucleus"/>
    <property type="evidence" value="ECO:0007669"/>
    <property type="project" value="TreeGrafter"/>
</dbReference>
<dbReference type="EC" id="3.4.19.12" evidence="3"/>
<feature type="compositionally biased region" description="Low complexity" evidence="4">
    <location>
        <begin position="467"/>
        <end position="493"/>
    </location>
</feature>
<comment type="catalytic activity">
    <reaction evidence="1 3">
        <text>Thiol-dependent hydrolysis of ester, thioester, amide, peptide and isopeptide bonds formed by the C-terminal Gly of ubiquitin (a 76-residue protein attached to proteins as an intracellular targeting signal).</text>
        <dbReference type="EC" id="3.4.19.12"/>
    </reaction>
</comment>
<dbReference type="GO" id="GO:0016579">
    <property type="term" value="P:protein deubiquitination"/>
    <property type="evidence" value="ECO:0007669"/>
    <property type="project" value="TreeGrafter"/>
</dbReference>
<evidence type="ECO:0000256" key="2">
    <source>
        <dbReference type="ARBA" id="ARBA00022801"/>
    </source>
</evidence>